<dbReference type="OrthoDB" id="9152922at2"/>
<dbReference type="AlphaFoldDB" id="A0A1H1ILW8"/>
<name>A0A1H1ILW8_9BURK</name>
<dbReference type="RefSeq" id="WP_074770154.1">
    <property type="nucleotide sequence ID" value="NZ_FNKP01000002.1"/>
</dbReference>
<dbReference type="Proteomes" id="UP000183487">
    <property type="component" value="Unassembled WGS sequence"/>
</dbReference>
<reference evidence="2" key="1">
    <citation type="submission" date="2016-10" db="EMBL/GenBank/DDBJ databases">
        <authorList>
            <person name="Varghese N."/>
        </authorList>
    </citation>
    <scope>NUCLEOTIDE SEQUENCE [LARGE SCALE GENOMIC DNA]</scope>
    <source>
        <strain evidence="2">GAS106B</strain>
    </source>
</reference>
<evidence type="ECO:0000313" key="1">
    <source>
        <dbReference type="EMBL" id="SDR38326.1"/>
    </source>
</evidence>
<accession>A0A1H1ILW8</accession>
<dbReference type="Pfam" id="PF11811">
    <property type="entry name" value="DUF3331"/>
    <property type="match status" value="1"/>
</dbReference>
<sequence length="147" mass="16088">MDTDRIAITQIAPAAPAAFHASGVAVWSHVIDALVGGFGNAGEGARYLEPRADCKRPYVLSPHVQVNVIERLSDTSVSVRWRDATRCRYDDQIWISCRARSGGRCALSGTTIRRHDFVYKPRTRSVVPANANAMILASLVERVPALT</sequence>
<keyword evidence="2" id="KW-1185">Reference proteome</keyword>
<evidence type="ECO:0000313" key="2">
    <source>
        <dbReference type="Proteomes" id="UP000183487"/>
    </source>
</evidence>
<dbReference type="EMBL" id="FNKP01000002">
    <property type="protein sequence ID" value="SDR38326.1"/>
    <property type="molecule type" value="Genomic_DNA"/>
</dbReference>
<proteinExistence type="predicted"/>
<gene>
    <name evidence="1" type="ORF">SAMN05443245_5326</name>
</gene>
<protein>
    <recommendedName>
        <fullName evidence="3">DUF3331 domain-containing protein</fullName>
    </recommendedName>
</protein>
<evidence type="ECO:0008006" key="3">
    <source>
        <dbReference type="Google" id="ProtNLM"/>
    </source>
</evidence>
<dbReference type="InterPro" id="IPR021769">
    <property type="entry name" value="DUF3331"/>
</dbReference>
<organism evidence="1 2">
    <name type="scientific">Paraburkholderia fungorum</name>
    <dbReference type="NCBI Taxonomy" id="134537"/>
    <lineage>
        <taxon>Bacteria</taxon>
        <taxon>Pseudomonadati</taxon>
        <taxon>Pseudomonadota</taxon>
        <taxon>Betaproteobacteria</taxon>
        <taxon>Burkholderiales</taxon>
        <taxon>Burkholderiaceae</taxon>
        <taxon>Paraburkholderia</taxon>
    </lineage>
</organism>